<evidence type="ECO:0000313" key="3">
    <source>
        <dbReference type="EMBL" id="KAK2560272.1"/>
    </source>
</evidence>
<feature type="compositionally biased region" description="Polar residues" evidence="2">
    <location>
        <begin position="154"/>
        <end position="172"/>
    </location>
</feature>
<dbReference type="AlphaFoldDB" id="A0AAD9QFD9"/>
<accession>A0AAD9QFD9</accession>
<dbReference type="PANTHER" id="PTHR16476:SF4">
    <property type="entry name" value="PROTEIN FAM216A"/>
    <property type="match status" value="1"/>
</dbReference>
<keyword evidence="4" id="KW-1185">Reference proteome</keyword>
<dbReference type="EMBL" id="JARQWQ010000037">
    <property type="protein sequence ID" value="KAK2560272.1"/>
    <property type="molecule type" value="Genomic_DNA"/>
</dbReference>
<comment type="caution">
    <text evidence="3">The sequence shown here is derived from an EMBL/GenBank/DDBJ whole genome shotgun (WGS) entry which is preliminary data.</text>
</comment>
<dbReference type="InterPro" id="IPR029373">
    <property type="entry name" value="FAM216"/>
</dbReference>
<sequence>MSEELMTICLPKCIIQEKNANVDVEIIRQDRAISYLVRPRKILETRGDALKWKRSVTGVEDLIKTALERDGPQLHGKYQNRPSSTALLSRHPSRSTSTPYVPVPSTQRTNSDLKTKGTGTQLTRSIGTQTRLNDVTCASPVKDKRTSVPHRTDSSLSNHSVTFTSRSASCQPKSLYEKEHLQRVTRSSSKASDEERVRRRSVGGTKSPVRMDGTPVELPGFMKTNYFLNHEALGLGQKQYIWGVARIYSVTQLMSLKQRQYQNLLDYEFSRRIQNKELKEHERVKEWKDYQRYCKFIKRYEQRIPSTKSKQASSACEEASHVHRHFIKGWTTDPNANGSYRSLKRRESSDTRQPQPTPEYHPIGEHDTLEMDSTGGNDEECRTSLIVLPSYSENSGSDGVTELEAKGEIGETPTNKEENSL</sequence>
<proteinExistence type="inferred from homology"/>
<comment type="similarity">
    <text evidence="1">Belongs to the FAM216 family.</text>
</comment>
<name>A0AAD9QFD9_ACRCE</name>
<feature type="compositionally biased region" description="Basic and acidic residues" evidence="2">
    <location>
        <begin position="403"/>
        <end position="421"/>
    </location>
</feature>
<dbReference type="PANTHER" id="PTHR16476">
    <property type="entry name" value="FAMILY WITH SEQUENCE SIMILARITY 216 MEMBER A"/>
    <property type="match status" value="1"/>
</dbReference>
<reference evidence="3" key="2">
    <citation type="journal article" date="2023" name="Science">
        <title>Genomic signatures of disease resistance in endangered staghorn corals.</title>
        <authorList>
            <person name="Vollmer S.V."/>
            <person name="Selwyn J.D."/>
            <person name="Despard B.A."/>
            <person name="Roesel C.L."/>
        </authorList>
    </citation>
    <scope>NUCLEOTIDE SEQUENCE</scope>
    <source>
        <strain evidence="3">K2</strain>
    </source>
</reference>
<evidence type="ECO:0000256" key="2">
    <source>
        <dbReference type="SAM" id="MobiDB-lite"/>
    </source>
</evidence>
<feature type="compositionally biased region" description="Polar residues" evidence="2">
    <location>
        <begin position="94"/>
        <end position="133"/>
    </location>
</feature>
<gene>
    <name evidence="3" type="ORF">P5673_017263</name>
</gene>
<evidence type="ECO:0000313" key="4">
    <source>
        <dbReference type="Proteomes" id="UP001249851"/>
    </source>
</evidence>
<protein>
    <submittedName>
        <fullName evidence="3">Uncharacterized protein</fullName>
    </submittedName>
</protein>
<reference evidence="3" key="1">
    <citation type="journal article" date="2023" name="G3 (Bethesda)">
        <title>Whole genome assembly and annotation of the endangered Caribbean coral Acropora cervicornis.</title>
        <authorList>
            <person name="Selwyn J.D."/>
            <person name="Vollmer S.V."/>
        </authorList>
    </citation>
    <scope>NUCLEOTIDE SEQUENCE</scope>
    <source>
        <strain evidence="3">K2</strain>
    </source>
</reference>
<dbReference type="Proteomes" id="UP001249851">
    <property type="component" value="Unassembled WGS sequence"/>
</dbReference>
<feature type="compositionally biased region" description="Basic and acidic residues" evidence="2">
    <location>
        <begin position="141"/>
        <end position="153"/>
    </location>
</feature>
<evidence type="ECO:0000256" key="1">
    <source>
        <dbReference type="ARBA" id="ARBA00008615"/>
    </source>
</evidence>
<organism evidence="3 4">
    <name type="scientific">Acropora cervicornis</name>
    <name type="common">Staghorn coral</name>
    <dbReference type="NCBI Taxonomy" id="6130"/>
    <lineage>
        <taxon>Eukaryota</taxon>
        <taxon>Metazoa</taxon>
        <taxon>Cnidaria</taxon>
        <taxon>Anthozoa</taxon>
        <taxon>Hexacorallia</taxon>
        <taxon>Scleractinia</taxon>
        <taxon>Astrocoeniina</taxon>
        <taxon>Acroporidae</taxon>
        <taxon>Acropora</taxon>
    </lineage>
</organism>
<feature type="region of interest" description="Disordered" evidence="2">
    <location>
        <begin position="327"/>
        <end position="421"/>
    </location>
</feature>
<feature type="region of interest" description="Disordered" evidence="2">
    <location>
        <begin position="71"/>
        <end position="215"/>
    </location>
</feature>